<keyword evidence="5" id="KW-1185">Reference proteome</keyword>
<name>A0ABX1CCS3_9ACTN</name>
<dbReference type="SMART" id="SM00422">
    <property type="entry name" value="HTH_MERR"/>
    <property type="match status" value="1"/>
</dbReference>
<proteinExistence type="predicted"/>
<dbReference type="Pfam" id="PF13411">
    <property type="entry name" value="MerR_1"/>
    <property type="match status" value="1"/>
</dbReference>
<dbReference type="RefSeq" id="WP_168087787.1">
    <property type="nucleotide sequence ID" value="NZ_BHZH01000077.1"/>
</dbReference>
<evidence type="ECO:0000259" key="3">
    <source>
        <dbReference type="PROSITE" id="PS50937"/>
    </source>
</evidence>
<dbReference type="Gene3D" id="1.10.1660.10">
    <property type="match status" value="1"/>
</dbReference>
<sequence length="262" mass="28249">MALTWSTRRLADLAGTTSKAIRHYHRLGLLAEPARASNGYKRYGTPHLVRLLQIRRLRDLGMPLAQIAEAGGPGDGFAEAVRALDADLAVAIERQQAIRAELAELLRHEAPVDVPAGFEEVASSLTEADRAAITVSSHLFRETAIRELREMTVTHRQLDAEFDALSADADEATVRELAARLAPVIRDLREIYPAAGDIGSFALGDKATAIAVMKQTVTDHYTAGQIAVLREVNRILAGHQGPDEPGAGPAGSDTEGPRAQER</sequence>
<dbReference type="PROSITE" id="PS50937">
    <property type="entry name" value="HTH_MERR_2"/>
    <property type="match status" value="1"/>
</dbReference>
<dbReference type="InterPro" id="IPR000551">
    <property type="entry name" value="MerR-type_HTH_dom"/>
</dbReference>
<dbReference type="InterPro" id="IPR047057">
    <property type="entry name" value="MerR_fam"/>
</dbReference>
<keyword evidence="1" id="KW-0238">DNA-binding</keyword>
<dbReference type="SUPFAM" id="SSF46955">
    <property type="entry name" value="Putative DNA-binding domain"/>
    <property type="match status" value="1"/>
</dbReference>
<accession>A0ABX1CCS3</accession>
<comment type="caution">
    <text evidence="4">The sequence shown here is derived from an EMBL/GenBank/DDBJ whole genome shotgun (WGS) entry which is preliminary data.</text>
</comment>
<evidence type="ECO:0000313" key="4">
    <source>
        <dbReference type="EMBL" id="NJQ15007.1"/>
    </source>
</evidence>
<dbReference type="EMBL" id="JAAVJC010000048">
    <property type="protein sequence ID" value="NJQ15007.1"/>
    <property type="molecule type" value="Genomic_DNA"/>
</dbReference>
<dbReference type="PANTHER" id="PTHR30204:SF93">
    <property type="entry name" value="HTH MERR-TYPE DOMAIN-CONTAINING PROTEIN"/>
    <property type="match status" value="1"/>
</dbReference>
<reference evidence="4 5" key="1">
    <citation type="submission" date="2020-03" db="EMBL/GenBank/DDBJ databases">
        <title>Draft genome of Streptomyces sp. ventii, isolated from the Axial Seamount in the Pacific Ocean, and resequencing of the two type strains Streptomyces lonarensis strain NCL 716 and Streptomyces bohaiensis strain 11A07.</title>
        <authorList>
            <person name="Loughran R.M."/>
            <person name="Pfannmuller K.M."/>
            <person name="Wasson B.J."/>
            <person name="Deadmond M.C."/>
            <person name="Paddock B.E."/>
            <person name="Koyack M.J."/>
            <person name="Gallegos D.A."/>
            <person name="Mitchell E.A."/>
            <person name="Ushijima B."/>
            <person name="Saw J.H."/>
            <person name="Mcphail K.L."/>
            <person name="Videau P."/>
        </authorList>
    </citation>
    <scope>NUCLEOTIDE SEQUENCE [LARGE SCALE GENOMIC DNA]</scope>
    <source>
        <strain evidence="4 5">11A07</strain>
    </source>
</reference>
<dbReference type="InterPro" id="IPR009061">
    <property type="entry name" value="DNA-bd_dom_put_sf"/>
</dbReference>
<dbReference type="PANTHER" id="PTHR30204">
    <property type="entry name" value="REDOX-CYCLING DRUG-SENSING TRANSCRIPTIONAL ACTIVATOR SOXR"/>
    <property type="match status" value="1"/>
</dbReference>
<dbReference type="Proteomes" id="UP000727056">
    <property type="component" value="Unassembled WGS sequence"/>
</dbReference>
<evidence type="ECO:0000313" key="5">
    <source>
        <dbReference type="Proteomes" id="UP000727056"/>
    </source>
</evidence>
<evidence type="ECO:0000256" key="2">
    <source>
        <dbReference type="SAM" id="MobiDB-lite"/>
    </source>
</evidence>
<protein>
    <submittedName>
        <fullName evidence="4">MerR family transcriptional regulator</fullName>
    </submittedName>
</protein>
<gene>
    <name evidence="4" type="ORF">HCN52_08615</name>
</gene>
<feature type="domain" description="HTH merR-type" evidence="3">
    <location>
        <begin position="4"/>
        <end position="73"/>
    </location>
</feature>
<organism evidence="4 5">
    <name type="scientific">Streptomyces bohaiensis</name>
    <dbReference type="NCBI Taxonomy" id="1431344"/>
    <lineage>
        <taxon>Bacteria</taxon>
        <taxon>Bacillati</taxon>
        <taxon>Actinomycetota</taxon>
        <taxon>Actinomycetes</taxon>
        <taxon>Kitasatosporales</taxon>
        <taxon>Streptomycetaceae</taxon>
        <taxon>Streptomyces</taxon>
    </lineage>
</organism>
<evidence type="ECO:0000256" key="1">
    <source>
        <dbReference type="ARBA" id="ARBA00023125"/>
    </source>
</evidence>
<dbReference type="CDD" id="cd00592">
    <property type="entry name" value="HTH_MerR-like"/>
    <property type="match status" value="1"/>
</dbReference>
<feature type="region of interest" description="Disordered" evidence="2">
    <location>
        <begin position="238"/>
        <end position="262"/>
    </location>
</feature>